<protein>
    <submittedName>
        <fullName evidence="2">Uncharacterized protein</fullName>
    </submittedName>
</protein>
<feature type="compositionally biased region" description="Low complexity" evidence="1">
    <location>
        <begin position="1"/>
        <end position="11"/>
    </location>
</feature>
<name>A0AA88KKI0_NAELO</name>
<feature type="region of interest" description="Disordered" evidence="1">
    <location>
        <begin position="205"/>
        <end position="302"/>
    </location>
</feature>
<feature type="region of interest" description="Disordered" evidence="1">
    <location>
        <begin position="465"/>
        <end position="492"/>
    </location>
</feature>
<sequence length="784" mass="88303">MPSLDSSSTTTTEREDSNKQQQHQEDEHELVAWTIASMNSSSSKEGEGLFIVKKQEQDSLGTHALHQETTIPHNNTQHGTIENQAPTSLVLNSSRDHPPNKESSQILSALTLKNSSRKHVMSSSSSESESALRNQSSSNNSGSLSERTDSKKDAAVGTLWNSPPASSSILSAPPFHPSHYHHHHYDPRYYHYYYQPYYYPPPAQLFDSPYQHDQPSNRIEETAKRKANSECTQDDDSYGDKKSKKTKHEEFEHKDPKHRVINNHDSPPIRSDSLDISSSTAEEKPKEQYPNDAGVHDSQPPPLPYYNASSMYPPPPPFPPPHYHSGPIYYYHHPQHAPPPYPYYGYYYPPPTGTAMSHYYPSYPPPPYYSHVPQPFPPSHASQQKPSSSSSSQEENQATPTTPPPPHAQHPQYYTNYPPPPYYPYPPSHHLPPSIPTSSNLNSEPIPVATAPIVCHYYRAEEKDASATESTTSSSKDSNELHTVPSIMGSSLGHQMVSRVETQNQSSTILMEIFSQNKFHIESGLGKTTDSPTELSRKKNIEKKKKVEIDDNNFTLFEKLREGEGILFRRRKKVLTKHNKTLDKQQNAGDRMYARFPNISNCCGIAKHIAYNGSRAGKGYHYILKYRPTRSELELFQKHKDDNLTMQIVCSNETESSANSSIFGSLKNSKSNAPFKVYTTIGGGVSELPSKVVFDQGLQVVECAFRIEKVGEQRRGVADLNMNYKFIIRTANNEDALSNHMTAEETTILLSSPFKLISKDKQEDPCTSSKDCIRSRLHEGNRKD</sequence>
<dbReference type="AlphaFoldDB" id="A0AA88KKI0"/>
<feature type="compositionally biased region" description="Low complexity" evidence="1">
    <location>
        <begin position="121"/>
        <end position="145"/>
    </location>
</feature>
<feature type="compositionally biased region" description="Basic and acidic residues" evidence="1">
    <location>
        <begin position="12"/>
        <end position="28"/>
    </location>
</feature>
<gene>
    <name evidence="2" type="ORF">C9374_004995</name>
</gene>
<feature type="region of interest" description="Disordered" evidence="1">
    <location>
        <begin position="60"/>
        <end position="80"/>
    </location>
</feature>
<dbReference type="Proteomes" id="UP000816034">
    <property type="component" value="Unassembled WGS sequence"/>
</dbReference>
<evidence type="ECO:0000313" key="2">
    <source>
        <dbReference type="EMBL" id="KAG2383028.1"/>
    </source>
</evidence>
<keyword evidence="3" id="KW-1185">Reference proteome</keyword>
<dbReference type="GeneID" id="68097450"/>
<proteinExistence type="predicted"/>
<accession>A0AA88KKI0</accession>
<reference evidence="2 3" key="1">
    <citation type="journal article" date="2018" name="BMC Genomics">
        <title>The genome of Naegleria lovaniensis, the basis for a comparative approach to unravel pathogenicity factors of the human pathogenic amoeba N. fowleri.</title>
        <authorList>
            <person name="Liechti N."/>
            <person name="Schurch N."/>
            <person name="Bruggmann R."/>
            <person name="Wittwer M."/>
        </authorList>
    </citation>
    <scope>NUCLEOTIDE SEQUENCE [LARGE SCALE GENOMIC DNA]</scope>
    <source>
        <strain evidence="2 3">ATCC 30569</strain>
    </source>
</reference>
<feature type="region of interest" description="Disordered" evidence="1">
    <location>
        <begin position="1"/>
        <end position="28"/>
    </location>
</feature>
<feature type="region of interest" description="Disordered" evidence="1">
    <location>
        <begin position="114"/>
        <end position="159"/>
    </location>
</feature>
<feature type="region of interest" description="Disordered" evidence="1">
    <location>
        <begin position="371"/>
        <end position="419"/>
    </location>
</feature>
<comment type="caution">
    <text evidence="2">The sequence shown here is derived from an EMBL/GenBank/DDBJ whole genome shotgun (WGS) entry which is preliminary data.</text>
</comment>
<feature type="compositionally biased region" description="Low complexity" evidence="1">
    <location>
        <begin position="379"/>
        <end position="393"/>
    </location>
</feature>
<feature type="compositionally biased region" description="Polar residues" evidence="1">
    <location>
        <begin position="67"/>
        <end position="80"/>
    </location>
</feature>
<dbReference type="RefSeq" id="XP_044548707.1">
    <property type="nucleotide sequence ID" value="XM_044694695.1"/>
</dbReference>
<organism evidence="2 3">
    <name type="scientific">Naegleria lovaniensis</name>
    <name type="common">Amoeba</name>
    <dbReference type="NCBI Taxonomy" id="51637"/>
    <lineage>
        <taxon>Eukaryota</taxon>
        <taxon>Discoba</taxon>
        <taxon>Heterolobosea</taxon>
        <taxon>Tetramitia</taxon>
        <taxon>Eutetramitia</taxon>
        <taxon>Vahlkampfiidae</taxon>
        <taxon>Naegleria</taxon>
    </lineage>
</organism>
<evidence type="ECO:0000256" key="1">
    <source>
        <dbReference type="SAM" id="MobiDB-lite"/>
    </source>
</evidence>
<dbReference type="EMBL" id="PYSW02000022">
    <property type="protein sequence ID" value="KAG2383028.1"/>
    <property type="molecule type" value="Genomic_DNA"/>
</dbReference>
<evidence type="ECO:0000313" key="3">
    <source>
        <dbReference type="Proteomes" id="UP000816034"/>
    </source>
</evidence>
<feature type="compositionally biased region" description="Basic and acidic residues" evidence="1">
    <location>
        <begin position="218"/>
        <end position="228"/>
    </location>
</feature>
<feature type="compositionally biased region" description="Low complexity" evidence="1">
    <location>
        <begin position="467"/>
        <end position="476"/>
    </location>
</feature>